<dbReference type="EMBL" id="JAUDEA010000010">
    <property type="protein sequence ID" value="MDM8271433.1"/>
    <property type="molecule type" value="Genomic_DNA"/>
</dbReference>
<dbReference type="SUPFAM" id="SSF56281">
    <property type="entry name" value="Metallo-hydrolase/oxidoreductase"/>
    <property type="match status" value="1"/>
</dbReference>
<evidence type="ECO:0000259" key="1">
    <source>
        <dbReference type="SMART" id="SM00849"/>
    </source>
</evidence>
<dbReference type="InterPro" id="IPR050855">
    <property type="entry name" value="NDM-1-like"/>
</dbReference>
<evidence type="ECO:0000313" key="3">
    <source>
        <dbReference type="Proteomes" id="UP001529256"/>
    </source>
</evidence>
<keyword evidence="3" id="KW-1185">Reference proteome</keyword>
<dbReference type="SMART" id="SM00849">
    <property type="entry name" value="Lactamase_B"/>
    <property type="match status" value="1"/>
</dbReference>
<dbReference type="Pfam" id="PF00753">
    <property type="entry name" value="Lactamase_B"/>
    <property type="match status" value="1"/>
</dbReference>
<reference evidence="2" key="1">
    <citation type="submission" date="2023-06" db="EMBL/GenBank/DDBJ databases">
        <title>Identification and characterization of horizontal gene transfer across gut microbiota members of farm animals based on homology search.</title>
        <authorList>
            <person name="Schwarzerova J."/>
            <person name="Nykrynova M."/>
            <person name="Jureckova K."/>
            <person name="Cejkova D."/>
            <person name="Rychlik I."/>
        </authorList>
    </citation>
    <scope>NUCLEOTIDE SEQUENCE</scope>
    <source>
        <strain evidence="2">153_Feed</strain>
    </source>
</reference>
<proteinExistence type="predicted"/>
<feature type="domain" description="Metallo-beta-lactamase" evidence="1">
    <location>
        <begin position="21"/>
        <end position="209"/>
    </location>
</feature>
<evidence type="ECO:0000313" key="2">
    <source>
        <dbReference type="EMBL" id="MDM8271433.1"/>
    </source>
</evidence>
<sequence>MVHFYTEAISGHVRRICGNGDVCMYLVEGSGRALLIDTGYGVGDLRGYVEGLLGEKPYDVALTHGHIDHAAGASEFESCFMSPLDNDIYEEFCSLERRHAKIDASAHSDFRDVVPEDYAPVDVSVMRPLAEGDVFDLGDVHVEMIAVPGHTPGTMVPLVVEEGIALFGDACGVGTLIMLPHSTTVERYRESLLHLKGYEDRYAIVLRQHGTCVSTKRVLEDNLELCDLVLAGKDAAEPTEHNGAPCLRAGKTDPATGRRVDGREGNLLYLPDRIR</sequence>
<dbReference type="InterPro" id="IPR036866">
    <property type="entry name" value="RibonucZ/Hydroxyglut_hydro"/>
</dbReference>
<dbReference type="PANTHER" id="PTHR42951:SF22">
    <property type="entry name" value="METALLO BETA-LACTAMASE SUPERFAMILY LIPOPROTEIN"/>
    <property type="match status" value="1"/>
</dbReference>
<dbReference type="PANTHER" id="PTHR42951">
    <property type="entry name" value="METALLO-BETA-LACTAMASE DOMAIN-CONTAINING"/>
    <property type="match status" value="1"/>
</dbReference>
<organism evidence="2 3">
    <name type="scientific">Thermophilibacter provencensis</name>
    <dbReference type="NCBI Taxonomy" id="1852386"/>
    <lineage>
        <taxon>Bacteria</taxon>
        <taxon>Bacillati</taxon>
        <taxon>Actinomycetota</taxon>
        <taxon>Coriobacteriia</taxon>
        <taxon>Coriobacteriales</taxon>
        <taxon>Atopobiaceae</taxon>
        <taxon>Thermophilibacter</taxon>
    </lineage>
</organism>
<dbReference type="RefSeq" id="WP_289511518.1">
    <property type="nucleotide sequence ID" value="NZ_JAUDEA010000010.1"/>
</dbReference>
<dbReference type="InterPro" id="IPR001279">
    <property type="entry name" value="Metallo-B-lactamas"/>
</dbReference>
<protein>
    <submittedName>
        <fullName evidence="2">MBL fold metallo-hydrolase</fullName>
    </submittedName>
</protein>
<gene>
    <name evidence="2" type="ORF">QUW25_07105</name>
</gene>
<comment type="caution">
    <text evidence="2">The sequence shown here is derived from an EMBL/GenBank/DDBJ whole genome shotgun (WGS) entry which is preliminary data.</text>
</comment>
<name>A0ABT7V4C4_9ACTN</name>
<dbReference type="Proteomes" id="UP001529256">
    <property type="component" value="Unassembled WGS sequence"/>
</dbReference>
<accession>A0ABT7V4C4</accession>
<reference evidence="2" key="2">
    <citation type="submission" date="2023-06" db="EMBL/GenBank/DDBJ databases">
        <authorList>
            <person name="Zeman M."/>
            <person name="Kubasova T."/>
            <person name="Jahodarova E."/>
            <person name="Nykrynova M."/>
            <person name="Rychlik I."/>
        </authorList>
    </citation>
    <scope>NUCLEOTIDE SEQUENCE</scope>
    <source>
        <strain evidence="2">153_Feed</strain>
    </source>
</reference>
<dbReference type="Gene3D" id="3.60.15.10">
    <property type="entry name" value="Ribonuclease Z/Hydroxyacylglutathione hydrolase-like"/>
    <property type="match status" value="1"/>
</dbReference>